<evidence type="ECO:0000313" key="2">
    <source>
        <dbReference type="EMBL" id="EGC03367.1"/>
    </source>
</evidence>
<dbReference type="Proteomes" id="UP000004259">
    <property type="component" value="Unassembled WGS sequence"/>
</dbReference>
<evidence type="ECO:0000256" key="1">
    <source>
        <dbReference type="SAM" id="Phobius"/>
    </source>
</evidence>
<keyword evidence="1" id="KW-0472">Membrane</keyword>
<keyword evidence="3" id="KW-1185">Reference proteome</keyword>
<protein>
    <submittedName>
        <fullName evidence="2">Conserved domain protein</fullName>
    </submittedName>
</protein>
<dbReference type="AlphaFoldDB" id="E9SBM1"/>
<comment type="caution">
    <text evidence="2">The sequence shown here is derived from an EMBL/GenBank/DDBJ whole genome shotgun (WGS) entry which is preliminary data.</text>
</comment>
<gene>
    <name evidence="2" type="ORF">CUS_5500</name>
</gene>
<organism evidence="2 3">
    <name type="scientific">Ruminococcus albus 8</name>
    <dbReference type="NCBI Taxonomy" id="246199"/>
    <lineage>
        <taxon>Bacteria</taxon>
        <taxon>Bacillati</taxon>
        <taxon>Bacillota</taxon>
        <taxon>Clostridia</taxon>
        <taxon>Eubacteriales</taxon>
        <taxon>Oscillospiraceae</taxon>
        <taxon>Ruminococcus</taxon>
    </lineage>
</organism>
<keyword evidence="1" id="KW-0812">Transmembrane</keyword>
<sequence>MKVELKCAIIIWYYICFADFSAAMHFFVHLTVKISRHTFQ</sequence>
<dbReference type="STRING" id="246199.CUS_5500"/>
<proteinExistence type="predicted"/>
<dbReference type="EMBL" id="ADKM02000069">
    <property type="protein sequence ID" value="EGC03367.1"/>
    <property type="molecule type" value="Genomic_DNA"/>
</dbReference>
<reference evidence="2 3" key="1">
    <citation type="submission" date="2011-02" db="EMBL/GenBank/DDBJ databases">
        <authorList>
            <person name="Nelson K.E."/>
            <person name="Sutton G."/>
            <person name="Torralba M."/>
            <person name="Durkin S."/>
            <person name="Harkins D."/>
            <person name="Montgomery R."/>
            <person name="Ziemer C."/>
            <person name="Klaassens E."/>
            <person name="Ocuiv P."/>
            <person name="Morrison M."/>
        </authorList>
    </citation>
    <scope>NUCLEOTIDE SEQUENCE [LARGE SCALE GENOMIC DNA]</scope>
    <source>
        <strain evidence="2 3">8</strain>
    </source>
</reference>
<keyword evidence="1" id="KW-1133">Transmembrane helix</keyword>
<name>E9SBM1_RUMAL</name>
<feature type="transmembrane region" description="Helical" evidence="1">
    <location>
        <begin position="12"/>
        <end position="32"/>
    </location>
</feature>
<evidence type="ECO:0000313" key="3">
    <source>
        <dbReference type="Proteomes" id="UP000004259"/>
    </source>
</evidence>
<accession>E9SBM1</accession>